<dbReference type="Gene3D" id="2.30.42.10">
    <property type="match status" value="1"/>
</dbReference>
<feature type="compositionally biased region" description="Acidic residues" evidence="4">
    <location>
        <begin position="76"/>
        <end position="98"/>
    </location>
</feature>
<comment type="caution">
    <text evidence="7">The sequence shown here is derived from an EMBL/GenBank/DDBJ whole genome shotgun (WGS) entry which is preliminary data.</text>
</comment>
<gene>
    <name evidence="7" type="ORF">OCV99_12935</name>
</gene>
<name>A0ABT2RQL8_9FIRM</name>
<dbReference type="RefSeq" id="WP_158371125.1">
    <property type="nucleotide sequence ID" value="NZ_JAOQJU010000019.1"/>
</dbReference>
<dbReference type="InterPro" id="IPR001478">
    <property type="entry name" value="PDZ"/>
</dbReference>
<feature type="transmembrane region" description="Helical" evidence="5">
    <location>
        <begin position="42"/>
        <end position="63"/>
    </location>
</feature>
<dbReference type="PANTHER" id="PTHR22939">
    <property type="entry name" value="SERINE PROTEASE FAMILY S1C HTRA-RELATED"/>
    <property type="match status" value="1"/>
</dbReference>
<evidence type="ECO:0000256" key="2">
    <source>
        <dbReference type="ARBA" id="ARBA00022670"/>
    </source>
</evidence>
<dbReference type="Pfam" id="PF13180">
    <property type="entry name" value="PDZ_2"/>
    <property type="match status" value="1"/>
</dbReference>
<dbReference type="SUPFAM" id="SSF50494">
    <property type="entry name" value="Trypsin-like serine proteases"/>
    <property type="match status" value="1"/>
</dbReference>
<feature type="region of interest" description="Disordered" evidence="4">
    <location>
        <begin position="1"/>
        <end position="21"/>
    </location>
</feature>
<keyword evidence="8" id="KW-1185">Reference proteome</keyword>
<comment type="similarity">
    <text evidence="1">Belongs to the peptidase S1C family.</text>
</comment>
<evidence type="ECO:0000256" key="4">
    <source>
        <dbReference type="SAM" id="MobiDB-lite"/>
    </source>
</evidence>
<dbReference type="Proteomes" id="UP001652431">
    <property type="component" value="Unassembled WGS sequence"/>
</dbReference>
<proteinExistence type="inferred from homology"/>
<feature type="region of interest" description="Disordered" evidence="4">
    <location>
        <begin position="73"/>
        <end position="98"/>
    </location>
</feature>
<dbReference type="EMBL" id="JAOQJU010000019">
    <property type="protein sequence ID" value="MCU6687424.1"/>
    <property type="molecule type" value="Genomic_DNA"/>
</dbReference>
<dbReference type="GO" id="GO:0008233">
    <property type="term" value="F:peptidase activity"/>
    <property type="evidence" value="ECO:0007669"/>
    <property type="project" value="UniProtKB-KW"/>
</dbReference>
<keyword evidence="3" id="KW-0378">Hydrolase</keyword>
<dbReference type="SMART" id="SM00228">
    <property type="entry name" value="PDZ"/>
    <property type="match status" value="1"/>
</dbReference>
<dbReference type="InterPro" id="IPR043504">
    <property type="entry name" value="Peptidase_S1_PA_chymotrypsin"/>
</dbReference>
<sequence>MEYKEPQNRENDSETQEKEEYSFMQETIKDEAGAGKKWRNLVVRYVGLGLIFGAASCLGFYAVKPVIEEKFQGDPQEVELPEEEEEEVTQEEDIEPAEEQAPALTIEDYREMNQALYEVADTAGRSVVEITGIHSGQEWKNEAYDEKNSAAGVIVFDNGQEILIFGKSSVAEGAESLTVTFADGKVYPAELKQKEEILGFAIYSVEKSNMEESAREQIQVAVLGSSGSVGKGDGVIALGKPFGYYGSVGYGVQASVKNQVVKEDGEYGILCTDIPATENGTGILVNLQGEVVGMIDQSISDKDSMKLVTAYGISDLKDIIELLSNGKTVPYIGIKGVTVTETLAEQQKIPKGIYVQEVEVDSPAMKAGIQSGDVINCIGGESITTLDAYHEKLMKCREGQKVEITGMRQGANGYVDIEFSIIIGNKE</sequence>
<dbReference type="PRINTS" id="PR00834">
    <property type="entry name" value="PROTEASES2C"/>
</dbReference>
<protein>
    <submittedName>
        <fullName evidence="7">S1C family serine protease</fullName>
    </submittedName>
</protein>
<dbReference type="InterPro" id="IPR009003">
    <property type="entry name" value="Peptidase_S1_PA"/>
</dbReference>
<dbReference type="Gene3D" id="2.40.10.10">
    <property type="entry name" value="Trypsin-like serine proteases"/>
    <property type="match status" value="2"/>
</dbReference>
<accession>A0ABT2RQL8</accession>
<evidence type="ECO:0000256" key="5">
    <source>
        <dbReference type="SAM" id="Phobius"/>
    </source>
</evidence>
<dbReference type="InterPro" id="IPR036034">
    <property type="entry name" value="PDZ_sf"/>
</dbReference>
<dbReference type="PANTHER" id="PTHR22939:SF129">
    <property type="entry name" value="SERINE PROTEASE HTRA2, MITOCHONDRIAL"/>
    <property type="match status" value="1"/>
</dbReference>
<dbReference type="InterPro" id="IPR001940">
    <property type="entry name" value="Peptidase_S1C"/>
</dbReference>
<evidence type="ECO:0000313" key="8">
    <source>
        <dbReference type="Proteomes" id="UP001652431"/>
    </source>
</evidence>
<evidence type="ECO:0000256" key="3">
    <source>
        <dbReference type="ARBA" id="ARBA00022801"/>
    </source>
</evidence>
<keyword evidence="2 7" id="KW-0645">Protease</keyword>
<reference evidence="7 8" key="1">
    <citation type="journal article" date="2021" name="ISME Commun">
        <title>Automated analysis of genomic sequences facilitates high-throughput and comprehensive description of bacteria.</title>
        <authorList>
            <person name="Hitch T.C.A."/>
        </authorList>
    </citation>
    <scope>NUCLEOTIDE SEQUENCE [LARGE SCALE GENOMIC DNA]</scope>
    <source>
        <strain evidence="7 8">Sanger_03</strain>
    </source>
</reference>
<evidence type="ECO:0000256" key="1">
    <source>
        <dbReference type="ARBA" id="ARBA00010541"/>
    </source>
</evidence>
<evidence type="ECO:0000313" key="7">
    <source>
        <dbReference type="EMBL" id="MCU6687424.1"/>
    </source>
</evidence>
<keyword evidence="5" id="KW-1133">Transmembrane helix</keyword>
<dbReference type="SUPFAM" id="SSF50156">
    <property type="entry name" value="PDZ domain-like"/>
    <property type="match status" value="1"/>
</dbReference>
<evidence type="ECO:0000259" key="6">
    <source>
        <dbReference type="PROSITE" id="PS50106"/>
    </source>
</evidence>
<dbReference type="Pfam" id="PF13365">
    <property type="entry name" value="Trypsin_2"/>
    <property type="match status" value="1"/>
</dbReference>
<organism evidence="7 8">
    <name type="scientific">Dorea acetigenes</name>
    <dbReference type="NCBI Taxonomy" id="2981787"/>
    <lineage>
        <taxon>Bacteria</taxon>
        <taxon>Bacillati</taxon>
        <taxon>Bacillota</taxon>
        <taxon>Clostridia</taxon>
        <taxon>Lachnospirales</taxon>
        <taxon>Lachnospiraceae</taxon>
        <taxon>Dorea</taxon>
    </lineage>
</organism>
<feature type="domain" description="PDZ" evidence="6">
    <location>
        <begin position="319"/>
        <end position="383"/>
    </location>
</feature>
<dbReference type="PROSITE" id="PS50106">
    <property type="entry name" value="PDZ"/>
    <property type="match status" value="1"/>
</dbReference>
<dbReference type="GO" id="GO:0006508">
    <property type="term" value="P:proteolysis"/>
    <property type="evidence" value="ECO:0007669"/>
    <property type="project" value="UniProtKB-KW"/>
</dbReference>
<keyword evidence="5" id="KW-0812">Transmembrane</keyword>
<keyword evidence="5" id="KW-0472">Membrane</keyword>